<sequence length="112" mass="12867">MNMETLSYVKFGDKDGLGEFLFENGVQHQLFYEILADQGILVQKYPITDADPANLDDWLFVHNQEHQQLAVILGLDNPFQLLDSDWNVEEDFYDWVGVHQSIHQQIASSLGV</sequence>
<accession>A0A6J7XHM4</accession>
<evidence type="ECO:0000313" key="1">
    <source>
        <dbReference type="EMBL" id="CAB5229842.1"/>
    </source>
</evidence>
<organism evidence="1">
    <name type="scientific">uncultured Caudovirales phage</name>
    <dbReference type="NCBI Taxonomy" id="2100421"/>
    <lineage>
        <taxon>Viruses</taxon>
        <taxon>Duplodnaviria</taxon>
        <taxon>Heunggongvirae</taxon>
        <taxon>Uroviricota</taxon>
        <taxon>Caudoviricetes</taxon>
        <taxon>Peduoviridae</taxon>
        <taxon>Maltschvirus</taxon>
        <taxon>Maltschvirus maltsch</taxon>
    </lineage>
</organism>
<protein>
    <submittedName>
        <fullName evidence="1">Uncharacterized protein</fullName>
    </submittedName>
</protein>
<gene>
    <name evidence="1" type="ORF">UFOVP1562_19</name>
</gene>
<name>A0A6J7XHM4_9CAUD</name>
<reference evidence="1" key="1">
    <citation type="submission" date="2020-05" db="EMBL/GenBank/DDBJ databases">
        <authorList>
            <person name="Chiriac C."/>
            <person name="Salcher M."/>
            <person name="Ghai R."/>
            <person name="Kavagutti S V."/>
        </authorList>
    </citation>
    <scope>NUCLEOTIDE SEQUENCE</scope>
</reference>
<dbReference type="EMBL" id="LR798411">
    <property type="protein sequence ID" value="CAB5229842.1"/>
    <property type="molecule type" value="Genomic_DNA"/>
</dbReference>
<proteinExistence type="predicted"/>